<evidence type="ECO:0000313" key="4">
    <source>
        <dbReference type="Proteomes" id="UP001054837"/>
    </source>
</evidence>
<feature type="signal peptide" evidence="2">
    <location>
        <begin position="1"/>
        <end position="26"/>
    </location>
</feature>
<reference evidence="3 4" key="1">
    <citation type="submission" date="2021-06" db="EMBL/GenBank/DDBJ databases">
        <title>Caerostris darwini draft genome.</title>
        <authorList>
            <person name="Kono N."/>
            <person name="Arakawa K."/>
        </authorList>
    </citation>
    <scope>NUCLEOTIDE SEQUENCE [LARGE SCALE GENOMIC DNA]</scope>
</reference>
<proteinExistence type="predicted"/>
<dbReference type="Proteomes" id="UP001054837">
    <property type="component" value="Unassembled WGS sequence"/>
</dbReference>
<keyword evidence="4" id="KW-1185">Reference proteome</keyword>
<keyword evidence="2" id="KW-0732">Signal</keyword>
<name>A0AAV4MM51_9ARAC</name>
<evidence type="ECO:0000313" key="3">
    <source>
        <dbReference type="EMBL" id="GIX72933.1"/>
    </source>
</evidence>
<gene>
    <name evidence="3" type="ORF">CDAR_72811</name>
</gene>
<feature type="compositionally biased region" description="Basic and acidic residues" evidence="1">
    <location>
        <begin position="74"/>
        <end position="85"/>
    </location>
</feature>
<dbReference type="AlphaFoldDB" id="A0AAV4MM51"/>
<feature type="chain" id="PRO_5043820039" description="Secreted protein" evidence="2">
    <location>
        <begin position="27"/>
        <end position="85"/>
    </location>
</feature>
<evidence type="ECO:0000256" key="2">
    <source>
        <dbReference type="SAM" id="SignalP"/>
    </source>
</evidence>
<sequence>MSFLLNFYMNTLAASLFPFCFHPVDGTQTRSLLSASFVRCHPCQLKARDATHDRIRKREEVSPVAAHSSTCFSGREEERRSLDSP</sequence>
<evidence type="ECO:0008006" key="5">
    <source>
        <dbReference type="Google" id="ProtNLM"/>
    </source>
</evidence>
<feature type="compositionally biased region" description="Basic and acidic residues" evidence="1">
    <location>
        <begin position="52"/>
        <end position="61"/>
    </location>
</feature>
<dbReference type="EMBL" id="BPLQ01000562">
    <property type="protein sequence ID" value="GIX72933.1"/>
    <property type="molecule type" value="Genomic_DNA"/>
</dbReference>
<accession>A0AAV4MM51</accession>
<feature type="region of interest" description="Disordered" evidence="1">
    <location>
        <begin position="52"/>
        <end position="85"/>
    </location>
</feature>
<organism evidence="3 4">
    <name type="scientific">Caerostris darwini</name>
    <dbReference type="NCBI Taxonomy" id="1538125"/>
    <lineage>
        <taxon>Eukaryota</taxon>
        <taxon>Metazoa</taxon>
        <taxon>Ecdysozoa</taxon>
        <taxon>Arthropoda</taxon>
        <taxon>Chelicerata</taxon>
        <taxon>Arachnida</taxon>
        <taxon>Araneae</taxon>
        <taxon>Araneomorphae</taxon>
        <taxon>Entelegynae</taxon>
        <taxon>Araneoidea</taxon>
        <taxon>Araneidae</taxon>
        <taxon>Caerostris</taxon>
    </lineage>
</organism>
<evidence type="ECO:0000256" key="1">
    <source>
        <dbReference type="SAM" id="MobiDB-lite"/>
    </source>
</evidence>
<protein>
    <recommendedName>
        <fullName evidence="5">Secreted protein</fullName>
    </recommendedName>
</protein>
<comment type="caution">
    <text evidence="3">The sequence shown here is derived from an EMBL/GenBank/DDBJ whole genome shotgun (WGS) entry which is preliminary data.</text>
</comment>